<organism evidence="2 3">
    <name type="scientific">Novosphingobium beihaiensis</name>
    <dbReference type="NCBI Taxonomy" id="2930389"/>
    <lineage>
        <taxon>Bacteria</taxon>
        <taxon>Pseudomonadati</taxon>
        <taxon>Pseudomonadota</taxon>
        <taxon>Alphaproteobacteria</taxon>
        <taxon>Sphingomonadales</taxon>
        <taxon>Sphingomonadaceae</taxon>
        <taxon>Novosphingobium</taxon>
    </lineage>
</organism>
<evidence type="ECO:0000313" key="3">
    <source>
        <dbReference type="Proteomes" id="UP001202281"/>
    </source>
</evidence>
<dbReference type="Gene3D" id="3.90.25.10">
    <property type="entry name" value="UDP-galactose 4-epimerase, domain 1"/>
    <property type="match status" value="1"/>
</dbReference>
<dbReference type="EMBL" id="JALHLG010000035">
    <property type="protein sequence ID" value="MCJ2188445.1"/>
    <property type="molecule type" value="Genomic_DNA"/>
</dbReference>
<keyword evidence="3" id="KW-1185">Reference proteome</keyword>
<dbReference type="SUPFAM" id="SSF51735">
    <property type="entry name" value="NAD(P)-binding Rossmann-fold domains"/>
    <property type="match status" value="1"/>
</dbReference>
<feature type="domain" description="NAD(P)-binding" evidence="1">
    <location>
        <begin position="18"/>
        <end position="163"/>
    </location>
</feature>
<dbReference type="InterPro" id="IPR016040">
    <property type="entry name" value="NAD(P)-bd_dom"/>
</dbReference>
<evidence type="ECO:0000259" key="1">
    <source>
        <dbReference type="Pfam" id="PF13460"/>
    </source>
</evidence>
<name>A0ABT0BTY1_9SPHN</name>
<evidence type="ECO:0000313" key="2">
    <source>
        <dbReference type="EMBL" id="MCJ2188445.1"/>
    </source>
</evidence>
<dbReference type="Proteomes" id="UP001202281">
    <property type="component" value="Unassembled WGS sequence"/>
</dbReference>
<dbReference type="PANTHER" id="PTHR43162:SF1">
    <property type="entry name" value="PRESTALK A DIFFERENTIATION PROTEIN A"/>
    <property type="match status" value="1"/>
</dbReference>
<comment type="caution">
    <text evidence="2">The sequence shown here is derived from an EMBL/GenBank/DDBJ whole genome shotgun (WGS) entry which is preliminary data.</text>
</comment>
<dbReference type="Gene3D" id="3.40.50.720">
    <property type="entry name" value="NAD(P)-binding Rossmann-like Domain"/>
    <property type="match status" value="1"/>
</dbReference>
<reference evidence="2 3" key="1">
    <citation type="submission" date="2022-04" db="EMBL/GenBank/DDBJ databases">
        <title>Identification of a novel bacterium isolated from mangrove sediments.</title>
        <authorList>
            <person name="Pan X."/>
        </authorList>
    </citation>
    <scope>NUCLEOTIDE SEQUENCE [LARGE SCALE GENOMIC DNA]</scope>
    <source>
        <strain evidence="2 3">B2638</strain>
    </source>
</reference>
<sequence>MSKDYPVKAPLASIALFGAGGRISRHVVDYLRYKAPHIRLRLLASSEESRAGLQKMYPDGDIMVANYLDRASLGPALDGMEGVFVITPSGLDEQTAMDHFADAARQAGSARHIIRLVGYAPETTPDAMPARLLELGGDGDQHYTAKAILQASGLPVTYINLGASLMDNLLFTVGALQRSHTLIWPQRHVPLMDGRDLGEVIARVFLSDDARHIGSFHTVNNGYDYPTTKELAQIMSDVFMTPIGSDTSWESFSAEYGAMINARWGRDTEVEYRFKHFQYEHDHLLWCLNSFAETILGRRPNTFRSWLQEHRGLFLPDAG</sequence>
<proteinExistence type="predicted"/>
<protein>
    <submittedName>
        <fullName evidence="2">NAD(P)H-binding protein</fullName>
    </submittedName>
</protein>
<dbReference type="PANTHER" id="PTHR43162">
    <property type="match status" value="1"/>
</dbReference>
<dbReference type="InterPro" id="IPR051604">
    <property type="entry name" value="Ergot_Alk_Oxidoreductase"/>
</dbReference>
<accession>A0ABT0BTY1</accession>
<dbReference type="RefSeq" id="WP_243923146.1">
    <property type="nucleotide sequence ID" value="NZ_JALHLG010000035.1"/>
</dbReference>
<dbReference type="Pfam" id="PF13460">
    <property type="entry name" value="NAD_binding_10"/>
    <property type="match status" value="1"/>
</dbReference>
<dbReference type="InterPro" id="IPR036291">
    <property type="entry name" value="NAD(P)-bd_dom_sf"/>
</dbReference>
<gene>
    <name evidence="2" type="ORF">MTR66_16685</name>
</gene>